<protein>
    <submittedName>
        <fullName evidence="3">ATPase</fullName>
    </submittedName>
</protein>
<sequence>MNAEVQFNPQGAVEAQAVAGISFTPEARRLADNNIVGLAPPSNELRPFTMIRAALLDHARATGTRVFAVTSADPGNGKTHVTANLAMAMARIHPTVLVELDLRRPALGERLGLPGDYAGVEDYLAGECPWSATRACIEGLDLTVHRVRRPRLDAEVLLAGDALPLALHNLQATQSGTICLIDTPPAILSDDLALIARNVDGILVVAEEGRTAKAALQDIAHTVSPTPIIGTVLNRSISQTARRIDYGYYQSGYQPA</sequence>
<dbReference type="EMBL" id="LYMM01000037">
    <property type="protein sequence ID" value="PNU04336.1"/>
    <property type="molecule type" value="Genomic_DNA"/>
</dbReference>
<organism evidence="3 4">
    <name type="scientific">Novosphingobium guangzhouense</name>
    <dbReference type="NCBI Taxonomy" id="1850347"/>
    <lineage>
        <taxon>Bacteria</taxon>
        <taxon>Pseudomonadati</taxon>
        <taxon>Pseudomonadota</taxon>
        <taxon>Alphaproteobacteria</taxon>
        <taxon>Sphingomonadales</taxon>
        <taxon>Sphingomonadaceae</taxon>
        <taxon>Novosphingobium</taxon>
    </lineage>
</organism>
<evidence type="ECO:0000256" key="1">
    <source>
        <dbReference type="ARBA" id="ARBA00022741"/>
    </source>
</evidence>
<accession>A0A2K2FZX0</accession>
<evidence type="ECO:0000313" key="3">
    <source>
        <dbReference type="EMBL" id="PNU04336.1"/>
    </source>
</evidence>
<reference evidence="3 4" key="1">
    <citation type="submission" date="2016-05" db="EMBL/GenBank/DDBJ databases">
        <title>Complete genome sequence of Novosphingobium guangzhouense SA925(T).</title>
        <authorList>
            <person name="Sha S."/>
        </authorList>
    </citation>
    <scope>NUCLEOTIDE SEQUENCE [LARGE SCALE GENOMIC DNA]</scope>
    <source>
        <strain evidence="3 4">SA925</strain>
    </source>
</reference>
<keyword evidence="4" id="KW-1185">Reference proteome</keyword>
<proteinExistence type="predicted"/>
<dbReference type="Proteomes" id="UP000236327">
    <property type="component" value="Unassembled WGS sequence"/>
</dbReference>
<keyword evidence="1" id="KW-0547">Nucleotide-binding</keyword>
<dbReference type="AlphaFoldDB" id="A0A2K2FZX0"/>
<dbReference type="OrthoDB" id="9775724at2"/>
<dbReference type="RefSeq" id="WP_103096380.1">
    <property type="nucleotide sequence ID" value="NZ_LYMM01000037.1"/>
</dbReference>
<dbReference type="InterPro" id="IPR027417">
    <property type="entry name" value="P-loop_NTPase"/>
</dbReference>
<dbReference type="InterPro" id="IPR005702">
    <property type="entry name" value="Wzc-like_C"/>
</dbReference>
<dbReference type="PANTHER" id="PTHR32309:SF31">
    <property type="entry name" value="CAPSULAR EXOPOLYSACCHARIDE FAMILY"/>
    <property type="match status" value="1"/>
</dbReference>
<dbReference type="Gene3D" id="3.40.50.300">
    <property type="entry name" value="P-loop containing nucleotide triphosphate hydrolases"/>
    <property type="match status" value="1"/>
</dbReference>
<dbReference type="InterPro" id="IPR050445">
    <property type="entry name" value="Bact_polysacc_biosynth/exp"/>
</dbReference>
<name>A0A2K2FZX0_9SPHN</name>
<keyword evidence="2" id="KW-0067">ATP-binding</keyword>
<dbReference type="CDD" id="cd05387">
    <property type="entry name" value="BY-kinase"/>
    <property type="match status" value="1"/>
</dbReference>
<dbReference type="SUPFAM" id="SSF52540">
    <property type="entry name" value="P-loop containing nucleoside triphosphate hydrolases"/>
    <property type="match status" value="1"/>
</dbReference>
<dbReference type="PANTHER" id="PTHR32309">
    <property type="entry name" value="TYROSINE-PROTEIN KINASE"/>
    <property type="match status" value="1"/>
</dbReference>
<evidence type="ECO:0000256" key="2">
    <source>
        <dbReference type="ARBA" id="ARBA00022840"/>
    </source>
</evidence>
<gene>
    <name evidence="3" type="ORF">A8V01_20830</name>
</gene>
<evidence type="ECO:0000313" key="4">
    <source>
        <dbReference type="Proteomes" id="UP000236327"/>
    </source>
</evidence>
<comment type="caution">
    <text evidence="3">The sequence shown here is derived from an EMBL/GenBank/DDBJ whole genome shotgun (WGS) entry which is preliminary data.</text>
</comment>